<dbReference type="GO" id="GO:0016052">
    <property type="term" value="P:carbohydrate catabolic process"/>
    <property type="evidence" value="ECO:0007669"/>
    <property type="project" value="TreeGrafter"/>
</dbReference>
<dbReference type="GeneID" id="89590045"/>
<dbReference type="PROSITE" id="PS51904">
    <property type="entry name" value="GLYCOSYL_HYDROL_F25_2"/>
    <property type="match status" value="1"/>
</dbReference>
<dbReference type="InterPro" id="IPR002053">
    <property type="entry name" value="Glyco_hydro_25"/>
</dbReference>
<dbReference type="GO" id="GO:0009253">
    <property type="term" value="P:peptidoglycan catabolic process"/>
    <property type="evidence" value="ECO:0007669"/>
    <property type="project" value="InterPro"/>
</dbReference>
<comment type="similarity">
    <text evidence="1">Belongs to the glycosyl hydrolase 25 family.</text>
</comment>
<evidence type="ECO:0000256" key="2">
    <source>
        <dbReference type="SAM" id="SignalP"/>
    </source>
</evidence>
<dbReference type="PATRIC" id="fig|1449336.4.peg.991"/>
<feature type="chain" id="PRO_5006417935" description="Lysozyme" evidence="2">
    <location>
        <begin position="26"/>
        <end position="244"/>
    </location>
</feature>
<dbReference type="GO" id="GO:0016998">
    <property type="term" value="P:cell wall macromolecule catabolic process"/>
    <property type="evidence" value="ECO:0007669"/>
    <property type="project" value="InterPro"/>
</dbReference>
<dbReference type="Proteomes" id="UP000051658">
    <property type="component" value="Unassembled WGS sequence"/>
</dbReference>
<dbReference type="SUPFAM" id="SSF51445">
    <property type="entry name" value="(Trans)glycosidases"/>
    <property type="match status" value="1"/>
</dbReference>
<dbReference type="Gene3D" id="3.20.20.80">
    <property type="entry name" value="Glycosidases"/>
    <property type="match status" value="1"/>
</dbReference>
<dbReference type="PANTHER" id="PTHR34135">
    <property type="entry name" value="LYSOZYME"/>
    <property type="match status" value="1"/>
</dbReference>
<evidence type="ECO:0000313" key="3">
    <source>
        <dbReference type="EMBL" id="KRN56722.1"/>
    </source>
</evidence>
<comment type="caution">
    <text evidence="3">The sequence shown here is derived from an EMBL/GenBank/DDBJ whole genome shotgun (WGS) entry which is preliminary data.</text>
</comment>
<evidence type="ECO:0008006" key="5">
    <source>
        <dbReference type="Google" id="ProtNLM"/>
    </source>
</evidence>
<protein>
    <recommendedName>
        <fullName evidence="5">Lysozyme</fullName>
    </recommendedName>
</protein>
<keyword evidence="4" id="KW-1185">Reference proteome</keyword>
<dbReference type="RefSeq" id="WP_034572849.1">
    <property type="nucleotide sequence ID" value="NZ_JQBS01000024.1"/>
</dbReference>
<feature type="signal peptide" evidence="2">
    <location>
        <begin position="1"/>
        <end position="25"/>
    </location>
</feature>
<dbReference type="EMBL" id="JQBS01000024">
    <property type="protein sequence ID" value="KRN56722.1"/>
    <property type="molecule type" value="Genomic_DNA"/>
</dbReference>
<evidence type="ECO:0000313" key="4">
    <source>
        <dbReference type="Proteomes" id="UP000051658"/>
    </source>
</evidence>
<dbReference type="PANTHER" id="PTHR34135:SF2">
    <property type="entry name" value="LYSOZYME"/>
    <property type="match status" value="1"/>
</dbReference>
<organism evidence="3 4">
    <name type="scientific">Carnobacterium divergens DSM 20623</name>
    <dbReference type="NCBI Taxonomy" id="1449336"/>
    <lineage>
        <taxon>Bacteria</taxon>
        <taxon>Bacillati</taxon>
        <taxon>Bacillota</taxon>
        <taxon>Bacilli</taxon>
        <taxon>Lactobacillales</taxon>
        <taxon>Carnobacteriaceae</taxon>
        <taxon>Carnobacterium</taxon>
    </lineage>
</organism>
<gene>
    <name evidence="3" type="ORF">IV74_GL000970</name>
</gene>
<dbReference type="AlphaFoldDB" id="A0A0R2HVL1"/>
<sequence length="244" mass="27894">MKKKVAVLLGLVVLLCGMKNLQVEATSSEDGIPKVNFSQRATQWQPNVIDISSYQKASDIDFKKWKEQGIEAVVIKLTEGMEDDAPYYSPEAKEQISKATAAGLKVNFYHFSWMNSVENAKAEADWFTKIANQYNVPKDSVMALDLENSVLTTDPLALTNQANAFFDRMIENGYPKIDMYASLSWYGTRFYTEQLRTKNYWVAYWADEKPEILTGMWQFASDYQLEGYDGMLDANIDFTGYYTK</sequence>
<evidence type="ECO:0000256" key="1">
    <source>
        <dbReference type="ARBA" id="ARBA00010646"/>
    </source>
</evidence>
<keyword evidence="2" id="KW-0732">Signal</keyword>
<proteinExistence type="inferred from homology"/>
<dbReference type="GO" id="GO:0003796">
    <property type="term" value="F:lysozyme activity"/>
    <property type="evidence" value="ECO:0007669"/>
    <property type="project" value="InterPro"/>
</dbReference>
<name>A0A0R2HVL1_CARDV</name>
<dbReference type="Pfam" id="PF01183">
    <property type="entry name" value="Glyco_hydro_25"/>
    <property type="match status" value="1"/>
</dbReference>
<reference evidence="3 4" key="1">
    <citation type="journal article" date="2015" name="Genome Announc.">
        <title>Expanding the biotechnology potential of lactobacilli through comparative genomics of 213 strains and associated genera.</title>
        <authorList>
            <person name="Sun Z."/>
            <person name="Harris H.M."/>
            <person name="McCann A."/>
            <person name="Guo C."/>
            <person name="Argimon S."/>
            <person name="Zhang W."/>
            <person name="Yang X."/>
            <person name="Jeffery I.B."/>
            <person name="Cooney J.C."/>
            <person name="Kagawa T.F."/>
            <person name="Liu W."/>
            <person name="Song Y."/>
            <person name="Salvetti E."/>
            <person name="Wrobel A."/>
            <person name="Rasinkangas P."/>
            <person name="Parkhill J."/>
            <person name="Rea M.C."/>
            <person name="O'Sullivan O."/>
            <person name="Ritari J."/>
            <person name="Douillard F.P."/>
            <person name="Paul Ross R."/>
            <person name="Yang R."/>
            <person name="Briner A.E."/>
            <person name="Felis G.E."/>
            <person name="de Vos W.M."/>
            <person name="Barrangou R."/>
            <person name="Klaenhammer T.R."/>
            <person name="Caufield P.W."/>
            <person name="Cui Y."/>
            <person name="Zhang H."/>
            <person name="O'Toole P.W."/>
        </authorList>
    </citation>
    <scope>NUCLEOTIDE SEQUENCE [LARGE SCALE GENOMIC DNA]</scope>
    <source>
        <strain evidence="3 4">DSM 20623</strain>
    </source>
</reference>
<dbReference type="eggNOG" id="COG3757">
    <property type="taxonomic scope" value="Bacteria"/>
</dbReference>
<accession>A0A0R2HVL1</accession>
<dbReference type="InterPro" id="IPR017853">
    <property type="entry name" value="GH"/>
</dbReference>